<protein>
    <submittedName>
        <fullName evidence="4">Transglutaminase-like superfamily protein</fullName>
    </submittedName>
</protein>
<dbReference type="SUPFAM" id="SSF54001">
    <property type="entry name" value="Cysteine proteinases"/>
    <property type="match status" value="1"/>
</dbReference>
<dbReference type="PANTHER" id="PTHR33490">
    <property type="entry name" value="BLR5614 PROTEIN-RELATED"/>
    <property type="match status" value="1"/>
</dbReference>
<sequence>MRLKTAKLLLVLLLLPCPFAGTLAADAVPATSADTTWMSVLLGGRKIGHLRIDRETAQGTVTTTQTLSILLNRSGKSIPLANMIRSVETTGGEPLGFSTRTSMSSMDSTVNGERQSDGSFRIATTVGGSTRYSYIAWPGQALLNDGQRKAMLDAARQPGLHYRLQMFDPATQQVMDVGVEVLGNEPVNLPGGTETLSHQRQRLHQDRGDQILDLWLDGRGRARKGIISMLGRQLEMIACDQACALAPEQDVDMFRAAMVDSPRPLTPNLRDSFLRYRLTIQGDVAVPLINTDEQRVLHLGGRDWQIDVGNAYAGGQPPPQPEDLRANDWLQSDAPAIRMLAAEAVGSAVDDRQKMRRLRSFVSHYITQHGLDVGYASALEVVNTRQGDCTEYAVLLAAMARAQGIPARVVTGMVYADRYASTSRVFVPHEWVQAWINGRWQSYDAALRHFDSTHIALDTGDGDPWHFFAVTNLFNAMQIVDVMPSWEFMNTAPVVAAPSAPVGNGGGGGQ</sequence>
<dbReference type="STRING" id="500610.SAMN02799615_01175"/>
<dbReference type="PANTHER" id="PTHR33490:SF3">
    <property type="entry name" value="CONSERVED INTEGRAL MEMBRANE PROTEIN"/>
    <property type="match status" value="1"/>
</dbReference>
<feature type="region of interest" description="Disordered" evidence="1">
    <location>
        <begin position="91"/>
        <end position="115"/>
    </location>
</feature>
<dbReference type="InterPro" id="IPR038765">
    <property type="entry name" value="Papain-like_cys_pep_sf"/>
</dbReference>
<proteinExistence type="predicted"/>
<gene>
    <name evidence="4" type="ORF">SAMN02799615_01175</name>
</gene>
<dbReference type="EMBL" id="FONH01000003">
    <property type="protein sequence ID" value="SFE56290.1"/>
    <property type="molecule type" value="Genomic_DNA"/>
</dbReference>
<dbReference type="Gene3D" id="3.10.620.30">
    <property type="match status" value="1"/>
</dbReference>
<dbReference type="InterPro" id="IPR002931">
    <property type="entry name" value="Transglutaminase-like"/>
</dbReference>
<keyword evidence="5" id="KW-1185">Reference proteome</keyword>
<feature type="domain" description="Transglutaminase-like" evidence="3">
    <location>
        <begin position="381"/>
        <end position="447"/>
    </location>
</feature>
<dbReference type="Proteomes" id="UP000199477">
    <property type="component" value="Unassembled WGS sequence"/>
</dbReference>
<dbReference type="RefSeq" id="WP_026635950.1">
    <property type="nucleotide sequence ID" value="NZ_FONH01000003.1"/>
</dbReference>
<evidence type="ECO:0000256" key="2">
    <source>
        <dbReference type="SAM" id="SignalP"/>
    </source>
</evidence>
<evidence type="ECO:0000256" key="1">
    <source>
        <dbReference type="SAM" id="MobiDB-lite"/>
    </source>
</evidence>
<dbReference type="SMART" id="SM00460">
    <property type="entry name" value="TGc"/>
    <property type="match status" value="1"/>
</dbReference>
<feature type="chain" id="PRO_5011526589" evidence="2">
    <location>
        <begin position="21"/>
        <end position="510"/>
    </location>
</feature>
<name>A0A1I2BM33_9GAMM</name>
<evidence type="ECO:0000259" key="3">
    <source>
        <dbReference type="SMART" id="SM00460"/>
    </source>
</evidence>
<dbReference type="Pfam" id="PF01841">
    <property type="entry name" value="Transglut_core"/>
    <property type="match status" value="1"/>
</dbReference>
<evidence type="ECO:0000313" key="5">
    <source>
        <dbReference type="Proteomes" id="UP000199477"/>
    </source>
</evidence>
<organism evidence="4 5">
    <name type="scientific">Dyella marensis</name>
    <dbReference type="NCBI Taxonomy" id="500610"/>
    <lineage>
        <taxon>Bacteria</taxon>
        <taxon>Pseudomonadati</taxon>
        <taxon>Pseudomonadota</taxon>
        <taxon>Gammaproteobacteria</taxon>
        <taxon>Lysobacterales</taxon>
        <taxon>Rhodanobacteraceae</taxon>
        <taxon>Dyella</taxon>
    </lineage>
</organism>
<evidence type="ECO:0000313" key="4">
    <source>
        <dbReference type="EMBL" id="SFE56290.1"/>
    </source>
</evidence>
<feature type="signal peptide" evidence="2">
    <location>
        <begin position="1"/>
        <end position="20"/>
    </location>
</feature>
<feature type="compositionally biased region" description="Low complexity" evidence="1">
    <location>
        <begin position="98"/>
        <end position="109"/>
    </location>
</feature>
<reference evidence="5" key="1">
    <citation type="submission" date="2016-10" db="EMBL/GenBank/DDBJ databases">
        <authorList>
            <person name="Varghese N."/>
            <person name="Submissions S."/>
        </authorList>
    </citation>
    <scope>NUCLEOTIDE SEQUENCE [LARGE SCALE GENOMIC DNA]</scope>
    <source>
        <strain evidence="5">UNC178MFTsu3.1</strain>
    </source>
</reference>
<accession>A0A1I2BM33</accession>
<dbReference type="AlphaFoldDB" id="A0A1I2BM33"/>
<keyword evidence="2" id="KW-0732">Signal</keyword>